<evidence type="ECO:0000313" key="2">
    <source>
        <dbReference type="Proteomes" id="UP000814128"/>
    </source>
</evidence>
<dbReference type="EMBL" id="MU273748">
    <property type="protein sequence ID" value="KAI0028493.1"/>
    <property type="molecule type" value="Genomic_DNA"/>
</dbReference>
<dbReference type="Proteomes" id="UP000814128">
    <property type="component" value="Unassembled WGS sequence"/>
</dbReference>
<comment type="caution">
    <text evidence="1">The sequence shown here is derived from an EMBL/GenBank/DDBJ whole genome shotgun (WGS) entry which is preliminary data.</text>
</comment>
<protein>
    <submittedName>
        <fullName evidence="1">NAD-binding Rossmann fold oxidoreductase</fullName>
    </submittedName>
</protein>
<organism evidence="1 2">
    <name type="scientific">Vararia minispora EC-137</name>
    <dbReference type="NCBI Taxonomy" id="1314806"/>
    <lineage>
        <taxon>Eukaryota</taxon>
        <taxon>Fungi</taxon>
        <taxon>Dikarya</taxon>
        <taxon>Basidiomycota</taxon>
        <taxon>Agaricomycotina</taxon>
        <taxon>Agaricomycetes</taxon>
        <taxon>Russulales</taxon>
        <taxon>Lachnocladiaceae</taxon>
        <taxon>Vararia</taxon>
    </lineage>
</organism>
<keyword evidence="2" id="KW-1185">Reference proteome</keyword>
<gene>
    <name evidence="1" type="ORF">K488DRAFT_89691</name>
</gene>
<reference evidence="1" key="1">
    <citation type="submission" date="2021-02" db="EMBL/GenBank/DDBJ databases">
        <authorList>
            <consortium name="DOE Joint Genome Institute"/>
            <person name="Ahrendt S."/>
            <person name="Looney B.P."/>
            <person name="Miyauchi S."/>
            <person name="Morin E."/>
            <person name="Drula E."/>
            <person name="Courty P.E."/>
            <person name="Chicoki N."/>
            <person name="Fauchery L."/>
            <person name="Kohler A."/>
            <person name="Kuo A."/>
            <person name="Labutti K."/>
            <person name="Pangilinan J."/>
            <person name="Lipzen A."/>
            <person name="Riley R."/>
            <person name="Andreopoulos W."/>
            <person name="He G."/>
            <person name="Johnson J."/>
            <person name="Barry K.W."/>
            <person name="Grigoriev I.V."/>
            <person name="Nagy L."/>
            <person name="Hibbett D."/>
            <person name="Henrissat B."/>
            <person name="Matheny P.B."/>
            <person name="Labbe J."/>
            <person name="Martin F."/>
        </authorList>
    </citation>
    <scope>NUCLEOTIDE SEQUENCE</scope>
    <source>
        <strain evidence="1">EC-137</strain>
    </source>
</reference>
<evidence type="ECO:0000313" key="1">
    <source>
        <dbReference type="EMBL" id="KAI0028493.1"/>
    </source>
</evidence>
<proteinExistence type="predicted"/>
<reference evidence="1" key="2">
    <citation type="journal article" date="2022" name="New Phytol.">
        <title>Evolutionary transition to the ectomycorrhizal habit in the genomes of a hyperdiverse lineage of mushroom-forming fungi.</title>
        <authorList>
            <person name="Looney B."/>
            <person name="Miyauchi S."/>
            <person name="Morin E."/>
            <person name="Drula E."/>
            <person name="Courty P.E."/>
            <person name="Kohler A."/>
            <person name="Kuo A."/>
            <person name="LaButti K."/>
            <person name="Pangilinan J."/>
            <person name="Lipzen A."/>
            <person name="Riley R."/>
            <person name="Andreopoulos W."/>
            <person name="He G."/>
            <person name="Johnson J."/>
            <person name="Nolan M."/>
            <person name="Tritt A."/>
            <person name="Barry K.W."/>
            <person name="Grigoriev I.V."/>
            <person name="Nagy L.G."/>
            <person name="Hibbett D."/>
            <person name="Henrissat B."/>
            <person name="Matheny P.B."/>
            <person name="Labbe J."/>
            <person name="Martin F.M."/>
        </authorList>
    </citation>
    <scope>NUCLEOTIDE SEQUENCE</scope>
    <source>
        <strain evidence="1">EC-137</strain>
    </source>
</reference>
<name>A0ACB8Q9V3_9AGAM</name>
<accession>A0ACB8Q9V3</accession>
<sequence length="376" mass="40416">MPIRLGVVGLSTNGGWAANSLIPPIFARPLSDSFIITALSTTSPTSAAASAIHYGNLTKREVKAYHGSTEAISADPDVDVVVISVKVTEHAAAAMPAIKAGKDIFVEWPLGKNLAEAKVITQAAQERGVRTMVGLQSWQVPPFKKVQEWIEAGKIGRVISTSWYALKIPDIGFNKPFVTAGYDYTIDPENGATFLDISIAHNFSAVTRALGRFRTLSATVVAGFREIKIADALDSEDPRIIPSSLPDQWSISGVLESGALFSGTWLSLGKTLPVGQPSLVWEIVGTEGKIRIESDNPWTAVIPMSLPPEAVFLNGERISFVEENAAQTPSGRAWEMFAKGEPGSYPTFEDAVEIHRLVDAVKKSSAEGRTVDVSEL</sequence>